<evidence type="ECO:0000313" key="2">
    <source>
        <dbReference type="Proteomes" id="UP001348369"/>
    </source>
</evidence>
<name>A0ACD4ZZF4_9ACTN</name>
<reference evidence="1" key="1">
    <citation type="submission" date="2022-10" db="EMBL/GenBank/DDBJ databases">
        <title>The complete genomes of actinobacterial strains from the NBC collection.</title>
        <authorList>
            <person name="Joergensen T.S."/>
            <person name="Alvarez Arevalo M."/>
            <person name="Sterndorff E.B."/>
            <person name="Faurdal D."/>
            <person name="Vuksanovic O."/>
            <person name="Mourched A.-S."/>
            <person name="Charusanti P."/>
            <person name="Shaw S."/>
            <person name="Blin K."/>
            <person name="Weber T."/>
        </authorList>
    </citation>
    <scope>NUCLEOTIDE SEQUENCE</scope>
    <source>
        <strain evidence="1">NBC 01771</strain>
    </source>
</reference>
<accession>A0ACD4ZZF4</accession>
<evidence type="ECO:0000313" key="1">
    <source>
        <dbReference type="EMBL" id="WSC03327.1"/>
    </source>
</evidence>
<proteinExistence type="predicted"/>
<organism evidence="1 2">
    <name type="scientific">Streptomyces scopuliridis</name>
    <dbReference type="NCBI Taxonomy" id="452529"/>
    <lineage>
        <taxon>Bacteria</taxon>
        <taxon>Bacillati</taxon>
        <taxon>Actinomycetota</taxon>
        <taxon>Actinomycetes</taxon>
        <taxon>Kitasatosporales</taxon>
        <taxon>Streptomycetaceae</taxon>
        <taxon>Streptomyces</taxon>
    </lineage>
</organism>
<sequence length="194" mass="20720">MEDAMPHAQEETFATELRRLRGDLSLRELARRACCSKSIISDLEHERRSPTPRIASALDRALGADGTLEALAHANRQRGNGEAAPHGAEDDLFQGWDDVWRRDFLKGTGAIGAVTVAGLGGDGTDSGGKELLSAHIALRAAHGRLDNLRGAAAVYTQAVDHHQQILTWLGTVRTTAEASVSLPSRRIPAVSSAS</sequence>
<dbReference type="EMBL" id="CP109109">
    <property type="protein sequence ID" value="WSC03327.1"/>
    <property type="molecule type" value="Genomic_DNA"/>
</dbReference>
<dbReference type="Proteomes" id="UP001348369">
    <property type="component" value="Chromosome"/>
</dbReference>
<protein>
    <submittedName>
        <fullName evidence="1">Helix-turn-helix transcriptional regulator</fullName>
    </submittedName>
</protein>
<gene>
    <name evidence="1" type="ORF">OG835_35100</name>
</gene>
<keyword evidence="2" id="KW-1185">Reference proteome</keyword>